<evidence type="ECO:0000256" key="5">
    <source>
        <dbReference type="SAM" id="Phobius"/>
    </source>
</evidence>
<evidence type="ECO:0000313" key="7">
    <source>
        <dbReference type="Proteomes" id="UP000198217"/>
    </source>
</evidence>
<dbReference type="RefSeq" id="WP_088994235.1">
    <property type="nucleotide sequence ID" value="NZ_LT607750.1"/>
</dbReference>
<keyword evidence="4 5" id="KW-0472">Membrane</keyword>
<feature type="transmembrane region" description="Helical" evidence="5">
    <location>
        <begin position="71"/>
        <end position="91"/>
    </location>
</feature>
<feature type="transmembrane region" description="Helical" evidence="5">
    <location>
        <begin position="45"/>
        <end position="65"/>
    </location>
</feature>
<sequence length="117" mass="12866">MSALPDPVWPVILLAVISFGDGLLCLRPVSFIARCLEDVHWPRRYWWVLAPVKFAAAAGLIAGIWVPYLGLITSAALVLYFIVAIALHIRARDLGRNLFVNATGMLIVCVFTLVASF</sequence>
<reference evidence="6 7" key="1">
    <citation type="submission" date="2016-06" db="EMBL/GenBank/DDBJ databases">
        <authorList>
            <person name="Kjaerup R.B."/>
            <person name="Dalgaard T.S."/>
            <person name="Juul-Madsen H.R."/>
        </authorList>
    </citation>
    <scope>NUCLEOTIDE SEQUENCE [LARGE SCALE GENOMIC DNA]</scope>
    <source>
        <strain evidence="6 7">DSM 43904</strain>
    </source>
</reference>
<dbReference type="Proteomes" id="UP000198217">
    <property type="component" value="Chromosome I"/>
</dbReference>
<evidence type="ECO:0000256" key="1">
    <source>
        <dbReference type="ARBA" id="ARBA00004141"/>
    </source>
</evidence>
<evidence type="ECO:0000256" key="4">
    <source>
        <dbReference type="ARBA" id="ARBA00023136"/>
    </source>
</evidence>
<evidence type="ECO:0000256" key="2">
    <source>
        <dbReference type="ARBA" id="ARBA00022692"/>
    </source>
</evidence>
<dbReference type="AlphaFoldDB" id="A0A1C5I5R7"/>
<protein>
    <submittedName>
        <fullName evidence="6">DoxX-like family protein</fullName>
    </submittedName>
</protein>
<dbReference type="EMBL" id="LT607750">
    <property type="protein sequence ID" value="SCG53638.1"/>
    <property type="molecule type" value="Genomic_DNA"/>
</dbReference>
<feature type="transmembrane region" description="Helical" evidence="5">
    <location>
        <begin position="98"/>
        <end position="116"/>
    </location>
</feature>
<proteinExistence type="predicted"/>
<keyword evidence="3 5" id="KW-1133">Transmembrane helix</keyword>
<feature type="transmembrane region" description="Helical" evidence="5">
    <location>
        <begin position="12"/>
        <end position="33"/>
    </location>
</feature>
<evidence type="ECO:0000256" key="3">
    <source>
        <dbReference type="ARBA" id="ARBA00022989"/>
    </source>
</evidence>
<accession>A0A1C5I5R7</accession>
<dbReference type="GO" id="GO:0016020">
    <property type="term" value="C:membrane"/>
    <property type="evidence" value="ECO:0007669"/>
    <property type="project" value="UniProtKB-SubCell"/>
</dbReference>
<name>A0A1C5I5R7_9ACTN</name>
<dbReference type="Pfam" id="PF13564">
    <property type="entry name" value="DoxX_2"/>
    <property type="match status" value="1"/>
</dbReference>
<keyword evidence="2 5" id="KW-0812">Transmembrane</keyword>
<dbReference type="InterPro" id="IPR032808">
    <property type="entry name" value="DoxX"/>
</dbReference>
<gene>
    <name evidence="6" type="ORF">GA0070609_2859</name>
</gene>
<evidence type="ECO:0000313" key="6">
    <source>
        <dbReference type="EMBL" id="SCG53638.1"/>
    </source>
</evidence>
<comment type="subcellular location">
    <subcellularLocation>
        <location evidence="1">Membrane</location>
        <topology evidence="1">Multi-pass membrane protein</topology>
    </subcellularLocation>
</comment>
<keyword evidence="7" id="KW-1185">Reference proteome</keyword>
<organism evidence="6 7">
    <name type="scientific">Micromonospora echinaurantiaca</name>
    <dbReference type="NCBI Taxonomy" id="47857"/>
    <lineage>
        <taxon>Bacteria</taxon>
        <taxon>Bacillati</taxon>
        <taxon>Actinomycetota</taxon>
        <taxon>Actinomycetes</taxon>
        <taxon>Micromonosporales</taxon>
        <taxon>Micromonosporaceae</taxon>
        <taxon>Micromonospora</taxon>
    </lineage>
</organism>